<feature type="transmembrane region" description="Helical" evidence="6">
    <location>
        <begin position="212"/>
        <end position="234"/>
    </location>
</feature>
<dbReference type="InterPro" id="IPR000412">
    <property type="entry name" value="ABC_2_transport"/>
</dbReference>
<keyword evidence="2 6" id="KW-0812">Transmembrane</keyword>
<organism evidence="8 9">
    <name type="scientific">Nonomuraea jiangxiensis</name>
    <dbReference type="NCBI Taxonomy" id="633440"/>
    <lineage>
        <taxon>Bacteria</taxon>
        <taxon>Bacillati</taxon>
        <taxon>Actinomycetota</taxon>
        <taxon>Actinomycetes</taxon>
        <taxon>Streptosporangiales</taxon>
        <taxon>Streptosporangiaceae</taxon>
        <taxon>Nonomuraea</taxon>
    </lineage>
</organism>
<dbReference type="GO" id="GO:0043190">
    <property type="term" value="C:ATP-binding cassette (ABC) transporter complex"/>
    <property type="evidence" value="ECO:0007669"/>
    <property type="project" value="InterPro"/>
</dbReference>
<dbReference type="PANTHER" id="PTHR43229">
    <property type="entry name" value="NODULATION PROTEIN J"/>
    <property type="match status" value="1"/>
</dbReference>
<dbReference type="InterPro" id="IPR013525">
    <property type="entry name" value="ABC2_TM"/>
</dbReference>
<dbReference type="RefSeq" id="WP_090943887.1">
    <property type="nucleotide sequence ID" value="NZ_FNDJ01000023.1"/>
</dbReference>
<proteinExistence type="predicted"/>
<comment type="subcellular location">
    <subcellularLocation>
        <location evidence="1">Membrane</location>
        <topology evidence="1">Multi-pass membrane protein</topology>
    </subcellularLocation>
</comment>
<name>A0A1G9IG53_9ACTN</name>
<dbReference type="InterPro" id="IPR051784">
    <property type="entry name" value="Nod_factor_ABC_transporter"/>
</dbReference>
<feature type="transmembrane region" description="Helical" evidence="6">
    <location>
        <begin position="53"/>
        <end position="74"/>
    </location>
</feature>
<dbReference type="Proteomes" id="UP000199202">
    <property type="component" value="Unassembled WGS sequence"/>
</dbReference>
<dbReference type="AlphaFoldDB" id="A0A1G9IG53"/>
<keyword evidence="3 6" id="KW-1133">Transmembrane helix</keyword>
<sequence length="240" mass="25557">MRSYLRLELRRAFRNPAGLILLTGFPVALYLLWTKVLNVVPQNQQGDFAAFSMVSMATYGSLGGALFIGGAIALERSKGWARQLAVTPLPASGYVVAKLVSGVAGVLPSIVVVLAAGALLGGVRLPLWTWPALVALIWVGVVPFAALGIAFGYTLKGQAANLAMMGVYFVLSVLGGLWLPVQVMPEPMRVLAEYSPAYQAGSLGWRALDGQWPTGTAVGVLAAWTLLFAALAVWRYRRAL</sequence>
<accession>A0A1G9IG53</accession>
<feature type="transmembrane region" description="Helical" evidence="6">
    <location>
        <begin position="132"/>
        <end position="155"/>
    </location>
</feature>
<dbReference type="Pfam" id="PF12698">
    <property type="entry name" value="ABC2_membrane_3"/>
    <property type="match status" value="1"/>
</dbReference>
<reference evidence="8 9" key="1">
    <citation type="submission" date="2016-10" db="EMBL/GenBank/DDBJ databases">
        <authorList>
            <person name="de Groot N.N."/>
        </authorList>
    </citation>
    <scope>NUCLEOTIDE SEQUENCE [LARGE SCALE GENOMIC DNA]</scope>
    <source>
        <strain evidence="8 9">CGMCC 4.6533</strain>
    </source>
</reference>
<feature type="domain" description="ABC-2 type transporter transmembrane" evidence="7">
    <location>
        <begin position="42"/>
        <end position="234"/>
    </location>
</feature>
<dbReference type="STRING" id="633440.SAMN05421869_123170"/>
<evidence type="ECO:0000259" key="7">
    <source>
        <dbReference type="Pfam" id="PF12698"/>
    </source>
</evidence>
<evidence type="ECO:0000256" key="6">
    <source>
        <dbReference type="SAM" id="Phobius"/>
    </source>
</evidence>
<keyword evidence="9" id="KW-1185">Reference proteome</keyword>
<dbReference type="PIRSF" id="PIRSF006648">
    <property type="entry name" value="DrrB"/>
    <property type="match status" value="1"/>
</dbReference>
<dbReference type="PANTHER" id="PTHR43229:SF2">
    <property type="entry name" value="NODULATION PROTEIN J"/>
    <property type="match status" value="1"/>
</dbReference>
<dbReference type="EMBL" id="FNDJ01000023">
    <property type="protein sequence ID" value="SDL23844.1"/>
    <property type="molecule type" value="Genomic_DNA"/>
</dbReference>
<dbReference type="OrthoDB" id="63188at2"/>
<keyword evidence="5" id="KW-0046">Antibiotic resistance</keyword>
<evidence type="ECO:0000313" key="8">
    <source>
        <dbReference type="EMBL" id="SDL23844.1"/>
    </source>
</evidence>
<feature type="transmembrane region" description="Helical" evidence="6">
    <location>
        <begin position="12"/>
        <end position="33"/>
    </location>
</feature>
<evidence type="ECO:0000313" key="9">
    <source>
        <dbReference type="Proteomes" id="UP000199202"/>
    </source>
</evidence>
<evidence type="ECO:0000256" key="3">
    <source>
        <dbReference type="ARBA" id="ARBA00022989"/>
    </source>
</evidence>
<evidence type="ECO:0000256" key="4">
    <source>
        <dbReference type="ARBA" id="ARBA00023136"/>
    </source>
</evidence>
<dbReference type="GO" id="GO:0140359">
    <property type="term" value="F:ABC-type transporter activity"/>
    <property type="evidence" value="ECO:0007669"/>
    <property type="project" value="InterPro"/>
</dbReference>
<feature type="transmembrane region" description="Helical" evidence="6">
    <location>
        <begin position="162"/>
        <end position="181"/>
    </location>
</feature>
<gene>
    <name evidence="8" type="ORF">SAMN05421869_123170</name>
</gene>
<protein>
    <submittedName>
        <fullName evidence="8">ABC-2 type transport system permease protein</fullName>
    </submittedName>
</protein>
<evidence type="ECO:0000256" key="2">
    <source>
        <dbReference type="ARBA" id="ARBA00022692"/>
    </source>
</evidence>
<feature type="transmembrane region" description="Helical" evidence="6">
    <location>
        <begin position="95"/>
        <end position="120"/>
    </location>
</feature>
<keyword evidence="4 6" id="KW-0472">Membrane</keyword>
<dbReference type="GO" id="GO:0046677">
    <property type="term" value="P:response to antibiotic"/>
    <property type="evidence" value="ECO:0007669"/>
    <property type="project" value="UniProtKB-KW"/>
</dbReference>
<evidence type="ECO:0000256" key="5">
    <source>
        <dbReference type="ARBA" id="ARBA00023251"/>
    </source>
</evidence>
<evidence type="ECO:0000256" key="1">
    <source>
        <dbReference type="ARBA" id="ARBA00004141"/>
    </source>
</evidence>